<dbReference type="VEuPathDB" id="FungiDB:ACLA_079900"/>
<evidence type="ECO:0000313" key="3">
    <source>
        <dbReference type="Proteomes" id="UP000006701"/>
    </source>
</evidence>
<proteinExistence type="predicted"/>
<protein>
    <submittedName>
        <fullName evidence="2">Uncharacterized protein</fullName>
    </submittedName>
</protein>
<dbReference type="KEGG" id="act:ACLA_079900"/>
<feature type="region of interest" description="Disordered" evidence="1">
    <location>
        <begin position="78"/>
        <end position="111"/>
    </location>
</feature>
<dbReference type="GeneID" id="4700050"/>
<gene>
    <name evidence="2" type="ORF">ACLA_079900</name>
</gene>
<evidence type="ECO:0000256" key="1">
    <source>
        <dbReference type="SAM" id="MobiDB-lite"/>
    </source>
</evidence>
<feature type="compositionally biased region" description="Polar residues" evidence="1">
    <location>
        <begin position="79"/>
        <end position="88"/>
    </location>
</feature>
<sequence length="111" mass="12072">MEQTLSSEGVLLAGLQPALYEQFKSPAFPIQHDQRSIYSSERSLGSTIILPGRSSIGSSVRRTSYQISISDLAPLGPNESVTRVSTRSDPFDLEVPPNAMHKRNSSVLPSV</sequence>
<evidence type="ECO:0000313" key="2">
    <source>
        <dbReference type="EMBL" id="EAW06306.1"/>
    </source>
</evidence>
<accession>A1CSL9</accession>
<dbReference type="Proteomes" id="UP000006701">
    <property type="component" value="Unassembled WGS sequence"/>
</dbReference>
<keyword evidence="3" id="KW-1185">Reference proteome</keyword>
<reference evidence="2 3" key="1">
    <citation type="journal article" date="2008" name="PLoS Genet.">
        <title>Genomic islands in the pathogenic filamentous fungus Aspergillus fumigatus.</title>
        <authorList>
            <person name="Fedorova N.D."/>
            <person name="Khaldi N."/>
            <person name="Joardar V.S."/>
            <person name="Maiti R."/>
            <person name="Amedeo P."/>
            <person name="Anderson M.J."/>
            <person name="Crabtree J."/>
            <person name="Silva J.C."/>
            <person name="Badger J.H."/>
            <person name="Albarraq A."/>
            <person name="Angiuoli S."/>
            <person name="Bussey H."/>
            <person name="Bowyer P."/>
            <person name="Cotty P.J."/>
            <person name="Dyer P.S."/>
            <person name="Egan A."/>
            <person name="Galens K."/>
            <person name="Fraser-Liggett C.M."/>
            <person name="Haas B.J."/>
            <person name="Inman J.M."/>
            <person name="Kent R."/>
            <person name="Lemieux S."/>
            <person name="Malavazi I."/>
            <person name="Orvis J."/>
            <person name="Roemer T."/>
            <person name="Ronning C.M."/>
            <person name="Sundaram J.P."/>
            <person name="Sutton G."/>
            <person name="Turner G."/>
            <person name="Venter J.C."/>
            <person name="White O.R."/>
            <person name="Whitty B.R."/>
            <person name="Youngman P."/>
            <person name="Wolfe K.H."/>
            <person name="Goldman G.H."/>
            <person name="Wortman J.R."/>
            <person name="Jiang B."/>
            <person name="Denning D.W."/>
            <person name="Nierman W.C."/>
        </authorList>
    </citation>
    <scope>NUCLEOTIDE SEQUENCE [LARGE SCALE GENOMIC DNA]</scope>
    <source>
        <strain evidence="3">ATCC 1007 / CBS 513.65 / DSM 816 / NCTC 3887 / NRRL 1</strain>
    </source>
</reference>
<dbReference type="RefSeq" id="XP_001267732.1">
    <property type="nucleotide sequence ID" value="XM_001267731.1"/>
</dbReference>
<name>A1CSL9_ASPCL</name>
<dbReference type="OrthoDB" id="4497412at2759"/>
<dbReference type="AlphaFoldDB" id="A1CSL9"/>
<organism evidence="2 3">
    <name type="scientific">Aspergillus clavatus (strain ATCC 1007 / CBS 513.65 / DSM 816 / NCTC 3887 / NRRL 1 / QM 1276 / 107)</name>
    <dbReference type="NCBI Taxonomy" id="344612"/>
    <lineage>
        <taxon>Eukaryota</taxon>
        <taxon>Fungi</taxon>
        <taxon>Dikarya</taxon>
        <taxon>Ascomycota</taxon>
        <taxon>Pezizomycotina</taxon>
        <taxon>Eurotiomycetes</taxon>
        <taxon>Eurotiomycetidae</taxon>
        <taxon>Eurotiales</taxon>
        <taxon>Aspergillaceae</taxon>
        <taxon>Aspergillus</taxon>
        <taxon>Aspergillus subgen. Fumigati</taxon>
    </lineage>
</organism>
<dbReference type="HOGENOM" id="CLU_2157789_0_0_1"/>
<dbReference type="EMBL" id="DS027060">
    <property type="protein sequence ID" value="EAW06306.1"/>
    <property type="molecule type" value="Genomic_DNA"/>
</dbReference>